<accession>A0A518BUL5</accession>
<dbReference type="SUPFAM" id="SSF49785">
    <property type="entry name" value="Galactose-binding domain-like"/>
    <property type="match status" value="2"/>
</dbReference>
<dbReference type="Gene3D" id="2.60.120.260">
    <property type="entry name" value="Galactose-binding domain-like"/>
    <property type="match status" value="2"/>
</dbReference>
<sequence length="1042" mass="115448" precursor="true">MRNWLTLTVAILTATTLCHALDQHTLYDGSDPDAWAAIPADGVRQTLTTEQQPDGETALRVDFSFEAGAGYAVSQLKLPQPINLPENFALTFDLRGDTPPNTLEVKLLDPSGENVWWVNRRNHTFTKAWTNVRLKRRHFVFAWGPAGGEQLHDQLGALEIVVTASSGGQGTIWIDNVQLQPIPPAVTGPLQLAVRCEQSENDLYRTTTLVAQPDAINLRTQPGDHSTIMMDLGDLREFAGILLGWSTDRYPQAYTLETSTDGNTWTQLAAVTQGIGGPDGHLAPEHEARYLRINTTRTHDSQGLTLESLQLLPVDAPSPANAIIQSAAAAAPRGTFPMTTENRQVFWNVVGLPDRDEEALISEHGSLEVHKGGFTLEPLLRVNDNVLTWADAAHTQHLAPGPVPISSVTRTHDKLSLTITPLPRVIDNNQVILTRYRITNTSDTPQAVTLGLAIRPLQVLPPWQNLNIDGGHSPIHRVRHAHDDHGLIVNDNAPVIAINPPDALTVGSFIDGQPTDWLRHDIESETDETHDTHGLASGLMAFDHQLEPGASADVIVATPLGDSLVPAISKLRRLDFDQQYEQAIDEWEERLGPRIFAVDHPSAAPMLDSLRAQLGYILINKDGDRIQPGSRTYERSWIRDGALTGTALVNLGQAASVARYLDWYADYQYDNGKIPCVVDHRGADPVDEHDSTGQFIYLAKLLLDHTGDTEFARRHDQHVRKAVDYLEALRNQRLTEPYLGTAYEGLVPESISHEGYSAKPMHAYWDNTFVVRGFADAAAIAQRLGETENAQRYAQLADAHRQAMVRSVEMAATEHGIDYIPGCVELGDFDPPSTAVAISVGDLRHHLPADLMNRTFDKYWEGFITRLTDERDWFDYTPYELRVMSTMVRLGHRERAHTMYQWLARDQHPANWLHWAEIAYRDDRAPRFIGDMPHTWVGAGFINATRAMFVAEDETRGQLRLGLGIRSTWLDGQGVRVTDAPTRYGSISYQLRRVGDTAHLHITGDASPPNGIILYLPGPSGSQAITTTIPQSPASLTIDLTP</sequence>
<evidence type="ECO:0000313" key="3">
    <source>
        <dbReference type="EMBL" id="QDU70682.1"/>
    </source>
</evidence>
<dbReference type="OrthoDB" id="9763537at2"/>
<evidence type="ECO:0000313" key="4">
    <source>
        <dbReference type="Proteomes" id="UP000320386"/>
    </source>
</evidence>
<keyword evidence="1" id="KW-0732">Signal</keyword>
<name>A0A518BUL5_9BACT</name>
<dbReference type="Pfam" id="PF17389">
    <property type="entry name" value="Bac_rhamnosid6H"/>
    <property type="match status" value="1"/>
</dbReference>
<feature type="signal peptide" evidence="1">
    <location>
        <begin position="1"/>
        <end position="20"/>
    </location>
</feature>
<dbReference type="RefSeq" id="WP_145444835.1">
    <property type="nucleotide sequence ID" value="NZ_CP036280.1"/>
</dbReference>
<keyword evidence="4" id="KW-1185">Reference proteome</keyword>
<organism evidence="3 4">
    <name type="scientific">Mucisphaera calidilacus</name>
    <dbReference type="NCBI Taxonomy" id="2527982"/>
    <lineage>
        <taxon>Bacteria</taxon>
        <taxon>Pseudomonadati</taxon>
        <taxon>Planctomycetota</taxon>
        <taxon>Phycisphaerae</taxon>
        <taxon>Phycisphaerales</taxon>
        <taxon>Phycisphaeraceae</taxon>
        <taxon>Mucisphaera</taxon>
    </lineage>
</organism>
<evidence type="ECO:0000256" key="1">
    <source>
        <dbReference type="SAM" id="SignalP"/>
    </source>
</evidence>
<dbReference type="Gene3D" id="1.50.10.10">
    <property type="match status" value="1"/>
</dbReference>
<feature type="chain" id="PRO_5022106532" evidence="1">
    <location>
        <begin position="21"/>
        <end position="1042"/>
    </location>
</feature>
<dbReference type="KEGG" id="mcad:Pan265_05120"/>
<protein>
    <submittedName>
        <fullName evidence="3">Bacterial alpha-L-rhamnosidase</fullName>
    </submittedName>
</protein>
<dbReference type="PROSITE" id="PS50022">
    <property type="entry name" value="FA58C_3"/>
    <property type="match status" value="1"/>
</dbReference>
<dbReference type="AlphaFoldDB" id="A0A518BUL5"/>
<feature type="domain" description="F5/8 type C" evidence="2">
    <location>
        <begin position="228"/>
        <end position="314"/>
    </location>
</feature>
<proteinExistence type="predicted"/>
<dbReference type="Proteomes" id="UP000320386">
    <property type="component" value="Chromosome"/>
</dbReference>
<dbReference type="InterPro" id="IPR000421">
    <property type="entry name" value="FA58C"/>
</dbReference>
<dbReference type="InterPro" id="IPR008979">
    <property type="entry name" value="Galactose-bd-like_sf"/>
</dbReference>
<gene>
    <name evidence="3" type="ORF">Pan265_05120</name>
</gene>
<evidence type="ECO:0000259" key="2">
    <source>
        <dbReference type="PROSITE" id="PS50022"/>
    </source>
</evidence>
<dbReference type="InterPro" id="IPR008928">
    <property type="entry name" value="6-hairpin_glycosidase_sf"/>
</dbReference>
<reference evidence="3 4" key="1">
    <citation type="submission" date="2019-02" db="EMBL/GenBank/DDBJ databases">
        <title>Deep-cultivation of Planctomycetes and their phenomic and genomic characterization uncovers novel biology.</title>
        <authorList>
            <person name="Wiegand S."/>
            <person name="Jogler M."/>
            <person name="Boedeker C."/>
            <person name="Pinto D."/>
            <person name="Vollmers J."/>
            <person name="Rivas-Marin E."/>
            <person name="Kohn T."/>
            <person name="Peeters S.H."/>
            <person name="Heuer A."/>
            <person name="Rast P."/>
            <person name="Oberbeckmann S."/>
            <person name="Bunk B."/>
            <person name="Jeske O."/>
            <person name="Meyerdierks A."/>
            <person name="Storesund J.E."/>
            <person name="Kallscheuer N."/>
            <person name="Luecker S."/>
            <person name="Lage O.M."/>
            <person name="Pohl T."/>
            <person name="Merkel B.J."/>
            <person name="Hornburger P."/>
            <person name="Mueller R.-W."/>
            <person name="Bruemmer F."/>
            <person name="Labrenz M."/>
            <person name="Spormann A.M."/>
            <person name="Op den Camp H."/>
            <person name="Overmann J."/>
            <person name="Amann R."/>
            <person name="Jetten M.S.M."/>
            <person name="Mascher T."/>
            <person name="Medema M.H."/>
            <person name="Devos D.P."/>
            <person name="Kaster A.-K."/>
            <person name="Ovreas L."/>
            <person name="Rohde M."/>
            <person name="Galperin M.Y."/>
            <person name="Jogler C."/>
        </authorList>
    </citation>
    <scope>NUCLEOTIDE SEQUENCE [LARGE SCALE GENOMIC DNA]</scope>
    <source>
        <strain evidence="3 4">Pan265</strain>
    </source>
</reference>
<dbReference type="InterPro" id="IPR012341">
    <property type="entry name" value="6hp_glycosidase-like_sf"/>
</dbReference>
<dbReference type="SUPFAM" id="SSF48208">
    <property type="entry name" value="Six-hairpin glycosidases"/>
    <property type="match status" value="1"/>
</dbReference>
<dbReference type="EMBL" id="CP036280">
    <property type="protein sequence ID" value="QDU70682.1"/>
    <property type="molecule type" value="Genomic_DNA"/>
</dbReference>
<dbReference type="Pfam" id="PF00754">
    <property type="entry name" value="F5_F8_type_C"/>
    <property type="match status" value="1"/>
</dbReference>
<dbReference type="GO" id="GO:0005975">
    <property type="term" value="P:carbohydrate metabolic process"/>
    <property type="evidence" value="ECO:0007669"/>
    <property type="project" value="InterPro"/>
</dbReference>
<dbReference type="InterPro" id="IPR035396">
    <property type="entry name" value="Bac_rhamnosid6H"/>
</dbReference>